<name>A0A7X0KXD5_9ACTN</name>
<dbReference type="InterPro" id="IPR001584">
    <property type="entry name" value="Integrase_cat-core"/>
</dbReference>
<dbReference type="InterPro" id="IPR012337">
    <property type="entry name" value="RNaseH-like_sf"/>
</dbReference>
<evidence type="ECO:0000256" key="2">
    <source>
        <dbReference type="SAM" id="Coils"/>
    </source>
</evidence>
<comment type="caution">
    <text evidence="4">The sequence shown here is derived from an EMBL/GenBank/DDBJ whole genome shotgun (WGS) entry which is preliminary data.</text>
</comment>
<dbReference type="Pfam" id="PF00665">
    <property type="entry name" value="rve"/>
    <property type="match status" value="1"/>
</dbReference>
<dbReference type="NCBIfam" id="NF033516">
    <property type="entry name" value="transpos_IS3"/>
    <property type="match status" value="1"/>
</dbReference>
<evidence type="ECO:0000256" key="1">
    <source>
        <dbReference type="ARBA" id="ARBA00002286"/>
    </source>
</evidence>
<feature type="coiled-coil region" evidence="2">
    <location>
        <begin position="62"/>
        <end position="96"/>
    </location>
</feature>
<evidence type="ECO:0000259" key="3">
    <source>
        <dbReference type="PROSITE" id="PS50994"/>
    </source>
</evidence>
<evidence type="ECO:0000313" key="5">
    <source>
        <dbReference type="Proteomes" id="UP000546324"/>
    </source>
</evidence>
<dbReference type="GO" id="GO:0015074">
    <property type="term" value="P:DNA integration"/>
    <property type="evidence" value="ECO:0007669"/>
    <property type="project" value="InterPro"/>
</dbReference>
<gene>
    <name evidence="4" type="ORF">BKA00_001144</name>
</gene>
<dbReference type="AlphaFoldDB" id="A0A7X0KXD5"/>
<proteinExistence type="predicted"/>
<dbReference type="PANTHER" id="PTHR46889:SF4">
    <property type="entry name" value="TRANSPOSASE INSO FOR INSERTION SEQUENCE ELEMENT IS911B-RELATED"/>
    <property type="match status" value="1"/>
</dbReference>
<dbReference type="GO" id="GO:0004803">
    <property type="term" value="F:transposase activity"/>
    <property type="evidence" value="ECO:0007669"/>
    <property type="project" value="InterPro"/>
</dbReference>
<reference evidence="4 5" key="1">
    <citation type="submission" date="2020-08" db="EMBL/GenBank/DDBJ databases">
        <title>Sequencing the genomes of 1000 actinobacteria strains.</title>
        <authorList>
            <person name="Klenk H.-P."/>
        </authorList>
    </citation>
    <scope>NUCLEOTIDE SEQUENCE [LARGE SCALE GENOMIC DNA]</scope>
    <source>
        <strain evidence="4 5">DSM 43675</strain>
    </source>
</reference>
<dbReference type="GO" id="GO:0003677">
    <property type="term" value="F:DNA binding"/>
    <property type="evidence" value="ECO:0007669"/>
    <property type="project" value="InterPro"/>
</dbReference>
<dbReference type="Gene3D" id="3.30.420.10">
    <property type="entry name" value="Ribonuclease H-like superfamily/Ribonuclease H"/>
    <property type="match status" value="1"/>
</dbReference>
<dbReference type="Pfam" id="PF01527">
    <property type="entry name" value="HTH_Tnp_1"/>
    <property type="match status" value="1"/>
</dbReference>
<sequence>MKEIVFVPKPYPPEFRRRALDLLESGRSVRDVAAALGIAESCLHRWKRRDLIERGLKPLSPAEAESAALAQARARIAELENEVKILRKAAAAVEQVVPPKARFALVAELAVEGVPVKQACLALGVSRSGFYDARTRPPSARAIRQAWLTDQITAIHQALRQTYGSPRVRAELVQGQGVAVSRKTVAVLMQRAGLAGLPLRRRAKRVPAAATVTDLVKRDFHRDGPNQLWVTDITEHPTREGKLYCCVVLDAYSRRVVGWAIDSRQRADLATSALGMAIDSRGTAGQIPDTIIHADHGTQFTSWTFTERARRAGLLPSLGTVGDPYDNAVAESFWARMQTELLDRQRWRTRVEFANAIFEYIEGFYNRRRRHSALVHMSPIQFESTHPLNLIS</sequence>
<accession>A0A7X0KXD5</accession>
<dbReference type="EMBL" id="JACHMQ010000001">
    <property type="protein sequence ID" value="MBB6394230.1"/>
    <property type="molecule type" value="Genomic_DNA"/>
</dbReference>
<dbReference type="InterPro" id="IPR048020">
    <property type="entry name" value="Transpos_IS3"/>
</dbReference>
<dbReference type="SUPFAM" id="SSF46689">
    <property type="entry name" value="Homeodomain-like"/>
    <property type="match status" value="1"/>
</dbReference>
<keyword evidence="5" id="KW-1185">Reference proteome</keyword>
<dbReference type="SUPFAM" id="SSF53098">
    <property type="entry name" value="Ribonuclease H-like"/>
    <property type="match status" value="1"/>
</dbReference>
<feature type="domain" description="Integrase catalytic" evidence="3">
    <location>
        <begin position="221"/>
        <end position="387"/>
    </location>
</feature>
<dbReference type="GO" id="GO:0006313">
    <property type="term" value="P:DNA transposition"/>
    <property type="evidence" value="ECO:0007669"/>
    <property type="project" value="InterPro"/>
</dbReference>
<dbReference type="InterPro" id="IPR025948">
    <property type="entry name" value="HTH-like_dom"/>
</dbReference>
<protein>
    <submittedName>
        <fullName evidence="4">Transposase InsO family protein</fullName>
    </submittedName>
</protein>
<dbReference type="Gene3D" id="1.10.10.60">
    <property type="entry name" value="Homeodomain-like"/>
    <property type="match status" value="1"/>
</dbReference>
<dbReference type="InterPro" id="IPR002514">
    <property type="entry name" value="Transposase_8"/>
</dbReference>
<dbReference type="Proteomes" id="UP000546324">
    <property type="component" value="Unassembled WGS sequence"/>
</dbReference>
<evidence type="ECO:0000313" key="4">
    <source>
        <dbReference type="EMBL" id="MBB6394230.1"/>
    </source>
</evidence>
<dbReference type="InterPro" id="IPR009057">
    <property type="entry name" value="Homeodomain-like_sf"/>
</dbReference>
<dbReference type="PANTHER" id="PTHR46889">
    <property type="entry name" value="TRANSPOSASE INSF FOR INSERTION SEQUENCE IS3B-RELATED"/>
    <property type="match status" value="1"/>
</dbReference>
<comment type="function">
    <text evidence="1">Involved in the transposition of the insertion sequence.</text>
</comment>
<dbReference type="PROSITE" id="PS50994">
    <property type="entry name" value="INTEGRASE"/>
    <property type="match status" value="1"/>
</dbReference>
<keyword evidence="2" id="KW-0175">Coiled coil</keyword>
<dbReference type="InterPro" id="IPR050900">
    <property type="entry name" value="Transposase_IS3/IS150/IS904"/>
</dbReference>
<dbReference type="InterPro" id="IPR036397">
    <property type="entry name" value="RNaseH_sf"/>
</dbReference>
<organism evidence="4 5">
    <name type="scientific">Actinomadura coerulea</name>
    <dbReference type="NCBI Taxonomy" id="46159"/>
    <lineage>
        <taxon>Bacteria</taxon>
        <taxon>Bacillati</taxon>
        <taxon>Actinomycetota</taxon>
        <taxon>Actinomycetes</taxon>
        <taxon>Streptosporangiales</taxon>
        <taxon>Thermomonosporaceae</taxon>
        <taxon>Actinomadura</taxon>
    </lineage>
</organism>
<dbReference type="Pfam" id="PF13276">
    <property type="entry name" value="HTH_21"/>
    <property type="match status" value="1"/>
</dbReference>
<dbReference type="Pfam" id="PF13333">
    <property type="entry name" value="rve_2"/>
    <property type="match status" value="1"/>
</dbReference>